<organism evidence="1 2">
    <name type="scientific">Sphingobacterium mizutaii</name>
    <dbReference type="NCBI Taxonomy" id="1010"/>
    <lineage>
        <taxon>Bacteria</taxon>
        <taxon>Pseudomonadati</taxon>
        <taxon>Bacteroidota</taxon>
        <taxon>Sphingobacteriia</taxon>
        <taxon>Sphingobacteriales</taxon>
        <taxon>Sphingobacteriaceae</taxon>
        <taxon>Sphingobacterium</taxon>
    </lineage>
</organism>
<dbReference type="EMBL" id="LT906468">
    <property type="protein sequence ID" value="SNV51313.1"/>
    <property type="molecule type" value="Genomic_DNA"/>
</dbReference>
<name>A0AAJ4XC29_9SPHI</name>
<evidence type="ECO:0008006" key="3">
    <source>
        <dbReference type="Google" id="ProtNLM"/>
    </source>
</evidence>
<evidence type="ECO:0000313" key="1">
    <source>
        <dbReference type="EMBL" id="SNV51313.1"/>
    </source>
</evidence>
<gene>
    <name evidence="1" type="ORF">SAMEA4412673_02344</name>
</gene>
<dbReference type="InterPro" id="IPR008792">
    <property type="entry name" value="PQQD"/>
</dbReference>
<accession>A0AAJ4XC29</accession>
<dbReference type="Pfam" id="PF05402">
    <property type="entry name" value="PqqD"/>
    <property type="match status" value="1"/>
</dbReference>
<dbReference type="Gene3D" id="1.10.10.1150">
    <property type="entry name" value="Coenzyme PQQ synthesis protein D (PqqD)"/>
    <property type="match status" value="1"/>
</dbReference>
<reference evidence="1 2" key="1">
    <citation type="submission" date="2017-06" db="EMBL/GenBank/DDBJ databases">
        <authorList>
            <consortium name="Pathogen Informatics"/>
        </authorList>
    </citation>
    <scope>NUCLEOTIDE SEQUENCE [LARGE SCALE GENOMIC DNA]</scope>
    <source>
        <strain evidence="1 2">NCTC12149</strain>
    </source>
</reference>
<dbReference type="AlphaFoldDB" id="A0AAJ4XC29"/>
<proteinExistence type="predicted"/>
<protein>
    <recommendedName>
        <fullName evidence="3">Coenzyme PQQ synthesis protein D (PqqD)</fullName>
    </recommendedName>
</protein>
<sequence length="89" mass="10291">MKLRNDLQLRKLGNDFIIIDPGQDMIDMSKVFTLNETAAFLWEELQGKEFTEETVSQILLENYDVQEEIALNDAKKLIQTFVKGGLIRD</sequence>
<dbReference type="InterPro" id="IPR041881">
    <property type="entry name" value="PqqD_sf"/>
</dbReference>
<dbReference type="RefSeq" id="WP_093097015.1">
    <property type="nucleotide sequence ID" value="NZ_CP158798.1"/>
</dbReference>
<evidence type="ECO:0000313" key="2">
    <source>
        <dbReference type="Proteomes" id="UP000215355"/>
    </source>
</evidence>
<dbReference type="Proteomes" id="UP000215355">
    <property type="component" value="Chromosome 1"/>
</dbReference>
<dbReference type="KEGG" id="smiz:4412673_02344"/>